<evidence type="ECO:0000313" key="2">
    <source>
        <dbReference type="EMBL" id="TNN47731.1"/>
    </source>
</evidence>
<dbReference type="EMBL" id="SRLO01000726">
    <property type="protein sequence ID" value="TNN47731.1"/>
    <property type="molecule type" value="Genomic_DNA"/>
</dbReference>
<reference evidence="2 3" key="1">
    <citation type="submission" date="2019-03" db="EMBL/GenBank/DDBJ databases">
        <title>First draft genome of Liparis tanakae, snailfish: a comprehensive survey of snailfish specific genes.</title>
        <authorList>
            <person name="Kim W."/>
            <person name="Song I."/>
            <person name="Jeong J.-H."/>
            <person name="Kim D."/>
            <person name="Kim S."/>
            <person name="Ryu S."/>
            <person name="Song J.Y."/>
            <person name="Lee S.K."/>
        </authorList>
    </citation>
    <scope>NUCLEOTIDE SEQUENCE [LARGE SCALE GENOMIC DNA]</scope>
    <source>
        <tissue evidence="2">Muscle</tissue>
    </source>
</reference>
<proteinExistence type="predicted"/>
<dbReference type="Proteomes" id="UP000314294">
    <property type="component" value="Unassembled WGS sequence"/>
</dbReference>
<accession>A0A4Z2G351</accession>
<evidence type="ECO:0000313" key="3">
    <source>
        <dbReference type="Proteomes" id="UP000314294"/>
    </source>
</evidence>
<sequence length="63" mass="7364">MQRKWPKGQTLNTQSASTLPSRPGTKIRLYTTAYTWCWYTWKSSTPLQLWLATFILSRGPFLP</sequence>
<protein>
    <submittedName>
        <fullName evidence="2">Uncharacterized protein</fullName>
    </submittedName>
</protein>
<evidence type="ECO:0000256" key="1">
    <source>
        <dbReference type="SAM" id="MobiDB-lite"/>
    </source>
</evidence>
<feature type="compositionally biased region" description="Polar residues" evidence="1">
    <location>
        <begin position="9"/>
        <end position="20"/>
    </location>
</feature>
<comment type="caution">
    <text evidence="2">The sequence shown here is derived from an EMBL/GenBank/DDBJ whole genome shotgun (WGS) entry which is preliminary data.</text>
</comment>
<feature type="region of interest" description="Disordered" evidence="1">
    <location>
        <begin position="1"/>
        <end position="23"/>
    </location>
</feature>
<keyword evidence="3" id="KW-1185">Reference proteome</keyword>
<gene>
    <name evidence="2" type="ORF">EYF80_042050</name>
</gene>
<dbReference type="AlphaFoldDB" id="A0A4Z2G351"/>
<organism evidence="2 3">
    <name type="scientific">Liparis tanakae</name>
    <name type="common">Tanaka's snailfish</name>
    <dbReference type="NCBI Taxonomy" id="230148"/>
    <lineage>
        <taxon>Eukaryota</taxon>
        <taxon>Metazoa</taxon>
        <taxon>Chordata</taxon>
        <taxon>Craniata</taxon>
        <taxon>Vertebrata</taxon>
        <taxon>Euteleostomi</taxon>
        <taxon>Actinopterygii</taxon>
        <taxon>Neopterygii</taxon>
        <taxon>Teleostei</taxon>
        <taxon>Neoteleostei</taxon>
        <taxon>Acanthomorphata</taxon>
        <taxon>Eupercaria</taxon>
        <taxon>Perciformes</taxon>
        <taxon>Cottioidei</taxon>
        <taxon>Cottales</taxon>
        <taxon>Liparidae</taxon>
        <taxon>Liparis</taxon>
    </lineage>
</organism>
<name>A0A4Z2G351_9TELE</name>